<gene>
    <name evidence="1" type="ORF">SAMN02745110_01287</name>
</gene>
<keyword evidence="2" id="KW-1185">Reference proteome</keyword>
<keyword evidence="1" id="KW-0418">Kinase</keyword>
<dbReference type="InterPro" id="IPR027417">
    <property type="entry name" value="P-loop_NTPase"/>
</dbReference>
<dbReference type="RefSeq" id="WP_078787127.1">
    <property type="nucleotide sequence ID" value="NZ_CACZYW010000002.1"/>
</dbReference>
<name>A0A1T4MN57_9FIRM</name>
<evidence type="ECO:0000313" key="1">
    <source>
        <dbReference type="EMBL" id="SJZ68235.1"/>
    </source>
</evidence>
<dbReference type="OrthoDB" id="9781180at2"/>
<dbReference type="Proteomes" id="UP000189857">
    <property type="component" value="Unassembled WGS sequence"/>
</dbReference>
<dbReference type="SUPFAM" id="SSF52540">
    <property type="entry name" value="P-loop containing nucleoside triphosphate hydrolases"/>
    <property type="match status" value="1"/>
</dbReference>
<dbReference type="AlphaFoldDB" id="A0A1T4MN57"/>
<sequence length="211" mass="24628">MEKKVVITIARQYCSGGLKVGKRLAEELGINCYDSEMFRLVSDSKNLMDNHVAHDARIKGTSFFTIAKSQYEGHDFHDELPPESDDFLSMKDLFTYQSDIIRELASKESCVIVGRCSNYILKDYPNVISVFIHAPIEYRIRRASSIHNMPDKELISYINSMDRHKEDYYRYYTGHDWKNVRYYDLSLNSERFGIRGCVTEIENFIKARFSA</sequence>
<dbReference type="EMBL" id="FUXA01000007">
    <property type="protein sequence ID" value="SJZ68235.1"/>
    <property type="molecule type" value="Genomic_DNA"/>
</dbReference>
<proteinExistence type="predicted"/>
<accession>A0A1T4MN57</accession>
<reference evidence="1 2" key="1">
    <citation type="submission" date="2017-02" db="EMBL/GenBank/DDBJ databases">
        <authorList>
            <person name="Peterson S.W."/>
        </authorList>
    </citation>
    <scope>NUCLEOTIDE SEQUENCE [LARGE SCALE GENOMIC DNA]</scope>
    <source>
        <strain evidence="1 2">ATCC 17233</strain>
    </source>
</reference>
<dbReference type="Pfam" id="PF13189">
    <property type="entry name" value="Cytidylate_kin2"/>
    <property type="match status" value="1"/>
</dbReference>
<organism evidence="1 2">
    <name type="scientific">Eubacterium ruminantium</name>
    <dbReference type="NCBI Taxonomy" id="42322"/>
    <lineage>
        <taxon>Bacteria</taxon>
        <taxon>Bacillati</taxon>
        <taxon>Bacillota</taxon>
        <taxon>Clostridia</taxon>
        <taxon>Eubacteriales</taxon>
        <taxon>Eubacteriaceae</taxon>
        <taxon>Eubacterium</taxon>
    </lineage>
</organism>
<keyword evidence="1" id="KW-0808">Transferase</keyword>
<evidence type="ECO:0000313" key="2">
    <source>
        <dbReference type="Proteomes" id="UP000189857"/>
    </source>
</evidence>
<dbReference type="GO" id="GO:0016301">
    <property type="term" value="F:kinase activity"/>
    <property type="evidence" value="ECO:0007669"/>
    <property type="project" value="UniProtKB-KW"/>
</dbReference>
<dbReference type="Gene3D" id="3.40.50.300">
    <property type="entry name" value="P-loop containing nucleotide triphosphate hydrolases"/>
    <property type="match status" value="1"/>
</dbReference>
<protein>
    <submittedName>
        <fullName evidence="1">Cytidylate kinase</fullName>
    </submittedName>
</protein>